<protein>
    <recommendedName>
        <fullName evidence="3">DNA polymerase V</fullName>
    </recommendedName>
</protein>
<dbReference type="Proteomes" id="UP000778262">
    <property type="component" value="Unassembled WGS sequence"/>
</dbReference>
<sequence>MPRYYEIETAFRRAMKIDARGRRVVTTADFVKELAAVNWNWSLKQANEWMDACLTTFKDISTEEGENRTLAMYNPNGGI</sequence>
<organism evidence="1 2">
    <name type="scientific">Cronobacter dublinensis</name>
    <dbReference type="NCBI Taxonomy" id="413497"/>
    <lineage>
        <taxon>Bacteria</taxon>
        <taxon>Pseudomonadati</taxon>
        <taxon>Pseudomonadota</taxon>
        <taxon>Gammaproteobacteria</taxon>
        <taxon>Enterobacterales</taxon>
        <taxon>Enterobacteriaceae</taxon>
        <taxon>Cronobacter</taxon>
    </lineage>
</organism>
<comment type="caution">
    <text evidence="1">The sequence shown here is derived from an EMBL/GenBank/DDBJ whole genome shotgun (WGS) entry which is preliminary data.</text>
</comment>
<evidence type="ECO:0008006" key="3">
    <source>
        <dbReference type="Google" id="ProtNLM"/>
    </source>
</evidence>
<evidence type="ECO:0000313" key="2">
    <source>
        <dbReference type="Proteomes" id="UP000778262"/>
    </source>
</evidence>
<dbReference type="AlphaFoldDB" id="A0A9Q4XN50"/>
<name>A0A9Q4XN50_9ENTR</name>
<evidence type="ECO:0000313" key="1">
    <source>
        <dbReference type="EMBL" id="NCH88149.1"/>
    </source>
</evidence>
<dbReference type="EMBL" id="RPBY01000004">
    <property type="protein sequence ID" value="NCH88149.1"/>
    <property type="molecule type" value="Genomic_DNA"/>
</dbReference>
<reference evidence="1" key="1">
    <citation type="submission" date="2018-11" db="EMBL/GenBank/DDBJ databases">
        <title>Genomics analysis of Putative Virulence Factors on Adhesion and Cytotoxicity for Cronobacter spp.</title>
        <authorList>
            <person name="Cui J."/>
        </authorList>
    </citation>
    <scope>NUCLEOTIDE SEQUENCE</scope>
    <source>
        <strain evidence="1">SD69</strain>
    </source>
</reference>
<gene>
    <name evidence="1" type="ORF">EHJ13_11985</name>
</gene>
<proteinExistence type="predicted"/>
<dbReference type="RefSeq" id="WP_007850237.1">
    <property type="nucleotide sequence ID" value="NZ_NRNW01000018.1"/>
</dbReference>
<accession>A0A9Q4XN50</accession>